<dbReference type="AlphaFoldDB" id="A0A562ZI56"/>
<protein>
    <submittedName>
        <fullName evidence="2">Transmembrane anchor protein</fullName>
    </submittedName>
</protein>
<keyword evidence="2" id="KW-0812">Transmembrane</keyword>
<keyword evidence="3" id="KW-1185">Reference proteome</keyword>
<dbReference type="Proteomes" id="UP000318199">
    <property type="component" value="Unassembled WGS sequence"/>
</dbReference>
<evidence type="ECO:0000256" key="1">
    <source>
        <dbReference type="SAM" id="MobiDB-lite"/>
    </source>
</evidence>
<organism evidence="2 3">
    <name type="scientific">Caenimonas sedimenti</name>
    <dbReference type="NCBI Taxonomy" id="2596921"/>
    <lineage>
        <taxon>Bacteria</taxon>
        <taxon>Pseudomonadati</taxon>
        <taxon>Pseudomonadota</taxon>
        <taxon>Betaproteobacteria</taxon>
        <taxon>Burkholderiales</taxon>
        <taxon>Comamonadaceae</taxon>
        <taxon>Caenimonas</taxon>
    </lineage>
</organism>
<reference evidence="2 3" key="1">
    <citation type="submission" date="2019-07" db="EMBL/GenBank/DDBJ databases">
        <title>Caenimonas sedimenti sp. nov., isolated from activated sludge.</title>
        <authorList>
            <person name="Xu J."/>
        </authorList>
    </citation>
    <scope>NUCLEOTIDE SEQUENCE [LARGE SCALE GENOMIC DNA]</scope>
    <source>
        <strain evidence="2 3">HX-9-20</strain>
    </source>
</reference>
<evidence type="ECO:0000313" key="3">
    <source>
        <dbReference type="Proteomes" id="UP000318199"/>
    </source>
</evidence>
<name>A0A562ZI56_9BURK</name>
<accession>A0A562ZI56</accession>
<comment type="caution">
    <text evidence="2">The sequence shown here is derived from an EMBL/GenBank/DDBJ whole genome shotgun (WGS) entry which is preliminary data.</text>
</comment>
<proteinExistence type="predicted"/>
<dbReference type="OrthoDB" id="952847at2"/>
<feature type="compositionally biased region" description="Low complexity" evidence="1">
    <location>
        <begin position="68"/>
        <end position="92"/>
    </location>
</feature>
<dbReference type="EMBL" id="VOBQ01000021">
    <property type="protein sequence ID" value="TWO68016.1"/>
    <property type="molecule type" value="Genomic_DNA"/>
</dbReference>
<sequence length="200" mass="21130">MYNSEVPPMSELPSASRLLRSTVIALLVAVALLVTVVMPAEYGIDPTGIGRVLGLKSMGEIKMAAQASASTVPPTSPAGASAAPASSVAAATQDRRTDQTSVKLMPGEGVEVKMQMEKGATVKYRWVASGGAVTFDAHGEGSEVKFSVSYKKGQEALKDEGILEAAFKGQHGWYWKNRGKEPVTVGLTTVGQYTSIRRVE</sequence>
<feature type="region of interest" description="Disordered" evidence="1">
    <location>
        <begin position="68"/>
        <end position="100"/>
    </location>
</feature>
<keyword evidence="2" id="KW-0472">Membrane</keyword>
<evidence type="ECO:0000313" key="2">
    <source>
        <dbReference type="EMBL" id="TWO68016.1"/>
    </source>
</evidence>
<gene>
    <name evidence="2" type="ORF">FN976_24025</name>
</gene>